<dbReference type="EMBL" id="JBFOLK010000006">
    <property type="protein sequence ID" value="KAL2505708.1"/>
    <property type="molecule type" value="Genomic_DNA"/>
</dbReference>
<sequence length="104" mass="11480">MELEPSDLLRELREVAVAGVIRDIDGDSTGRETYSGEDMKASRCGEPSYTRYVDSLLDVGQASKRRNKLRARTAGIMEIHGILHVGFFAGVGIRTLCPVMRLPT</sequence>
<comment type="caution">
    <text evidence="1">The sequence shown here is derived from an EMBL/GenBank/DDBJ whole genome shotgun (WGS) entry which is preliminary data.</text>
</comment>
<gene>
    <name evidence="1" type="ORF">Adt_21329</name>
</gene>
<evidence type="ECO:0000313" key="2">
    <source>
        <dbReference type="Proteomes" id="UP001604336"/>
    </source>
</evidence>
<keyword evidence="2" id="KW-1185">Reference proteome</keyword>
<dbReference type="Proteomes" id="UP001604336">
    <property type="component" value="Unassembled WGS sequence"/>
</dbReference>
<accession>A0ABD1SZ58</accession>
<reference evidence="2" key="1">
    <citation type="submission" date="2024-07" db="EMBL/GenBank/DDBJ databases">
        <title>Two chromosome-level genome assemblies of Korean endemic species Abeliophyllum distichum and Forsythia ovata (Oleaceae).</title>
        <authorList>
            <person name="Jang H."/>
        </authorList>
    </citation>
    <scope>NUCLEOTIDE SEQUENCE [LARGE SCALE GENOMIC DNA]</scope>
</reference>
<organism evidence="1 2">
    <name type="scientific">Abeliophyllum distichum</name>
    <dbReference type="NCBI Taxonomy" id="126358"/>
    <lineage>
        <taxon>Eukaryota</taxon>
        <taxon>Viridiplantae</taxon>
        <taxon>Streptophyta</taxon>
        <taxon>Embryophyta</taxon>
        <taxon>Tracheophyta</taxon>
        <taxon>Spermatophyta</taxon>
        <taxon>Magnoliopsida</taxon>
        <taxon>eudicotyledons</taxon>
        <taxon>Gunneridae</taxon>
        <taxon>Pentapetalae</taxon>
        <taxon>asterids</taxon>
        <taxon>lamiids</taxon>
        <taxon>Lamiales</taxon>
        <taxon>Oleaceae</taxon>
        <taxon>Forsythieae</taxon>
        <taxon>Abeliophyllum</taxon>
    </lineage>
</organism>
<dbReference type="AlphaFoldDB" id="A0ABD1SZ58"/>
<name>A0ABD1SZ58_9LAMI</name>
<proteinExistence type="predicted"/>
<protein>
    <submittedName>
        <fullName evidence="1">Uncharacterized protein</fullName>
    </submittedName>
</protein>
<evidence type="ECO:0000313" key="1">
    <source>
        <dbReference type="EMBL" id="KAL2505708.1"/>
    </source>
</evidence>